<dbReference type="Proteomes" id="UP001476282">
    <property type="component" value="Unassembled WGS sequence"/>
</dbReference>
<gene>
    <name evidence="1" type="ORF">Hsar01_01306</name>
</gene>
<protein>
    <submittedName>
        <fullName evidence="1">Uncharacterized protein</fullName>
    </submittedName>
</protein>
<keyword evidence="2" id="KW-1185">Reference proteome</keyword>
<comment type="caution">
    <text evidence="1">The sequence shown here is derived from an EMBL/GenBank/DDBJ whole genome shotgun (WGS) entry which is preliminary data.</text>
</comment>
<accession>A0ABP9UN49</accession>
<sequence length="114" mass="12699">MTLLALHFLSILPPQPKAKMPQELIPELEVAELIERADDILKDNHDQPGSERLHIAISFLSEMEEHWRSDYAQLASTGSECSPLGDRVLQDIDHTTQLRAFFLRTLAGPGAAAL</sequence>
<reference evidence="1 2" key="1">
    <citation type="submission" date="2024-02" db="EMBL/GenBank/DDBJ databases">
        <title>Haloferula sargassicola NBRC 104335.</title>
        <authorList>
            <person name="Ichikawa N."/>
            <person name="Katano-Makiyama Y."/>
            <person name="Hidaka K."/>
        </authorList>
    </citation>
    <scope>NUCLEOTIDE SEQUENCE [LARGE SCALE GENOMIC DNA]</scope>
    <source>
        <strain evidence="1 2">NBRC 104335</strain>
    </source>
</reference>
<name>A0ABP9UN49_9BACT</name>
<evidence type="ECO:0000313" key="1">
    <source>
        <dbReference type="EMBL" id="GAA5482091.1"/>
    </source>
</evidence>
<dbReference type="EMBL" id="BAABRI010000006">
    <property type="protein sequence ID" value="GAA5482091.1"/>
    <property type="molecule type" value="Genomic_DNA"/>
</dbReference>
<evidence type="ECO:0000313" key="2">
    <source>
        <dbReference type="Proteomes" id="UP001476282"/>
    </source>
</evidence>
<organism evidence="1 2">
    <name type="scientific">Haloferula sargassicola</name>
    <dbReference type="NCBI Taxonomy" id="490096"/>
    <lineage>
        <taxon>Bacteria</taxon>
        <taxon>Pseudomonadati</taxon>
        <taxon>Verrucomicrobiota</taxon>
        <taxon>Verrucomicrobiia</taxon>
        <taxon>Verrucomicrobiales</taxon>
        <taxon>Verrucomicrobiaceae</taxon>
        <taxon>Haloferula</taxon>
    </lineage>
</organism>
<proteinExistence type="predicted"/>